<dbReference type="EMBL" id="BARS01019333">
    <property type="protein sequence ID" value="GAF89707.1"/>
    <property type="molecule type" value="Genomic_DNA"/>
</dbReference>
<organism evidence="1">
    <name type="scientific">marine sediment metagenome</name>
    <dbReference type="NCBI Taxonomy" id="412755"/>
    <lineage>
        <taxon>unclassified sequences</taxon>
        <taxon>metagenomes</taxon>
        <taxon>ecological metagenomes</taxon>
    </lineage>
</organism>
<dbReference type="AlphaFoldDB" id="X0TNJ4"/>
<reference evidence="1" key="1">
    <citation type="journal article" date="2014" name="Front. Microbiol.">
        <title>High frequency of phylogenetically diverse reductive dehalogenase-homologous genes in deep subseafloor sedimentary metagenomes.</title>
        <authorList>
            <person name="Kawai M."/>
            <person name="Futagami T."/>
            <person name="Toyoda A."/>
            <person name="Takaki Y."/>
            <person name="Nishi S."/>
            <person name="Hori S."/>
            <person name="Arai W."/>
            <person name="Tsubouchi T."/>
            <person name="Morono Y."/>
            <person name="Uchiyama I."/>
            <person name="Ito T."/>
            <person name="Fujiyama A."/>
            <person name="Inagaki F."/>
            <person name="Takami H."/>
        </authorList>
    </citation>
    <scope>NUCLEOTIDE SEQUENCE</scope>
    <source>
        <strain evidence="1">Expedition CK06-06</strain>
    </source>
</reference>
<protein>
    <submittedName>
        <fullName evidence="1">Uncharacterized protein</fullName>
    </submittedName>
</protein>
<name>X0TNJ4_9ZZZZ</name>
<proteinExistence type="predicted"/>
<gene>
    <name evidence="1" type="ORF">S01H1_31342</name>
</gene>
<accession>X0TNJ4</accession>
<comment type="caution">
    <text evidence="1">The sequence shown here is derived from an EMBL/GenBank/DDBJ whole genome shotgun (WGS) entry which is preliminary data.</text>
</comment>
<sequence>MLDYPVAIAARIRDLSLRVPLESRDFETIEKIYQQNGVLELLLNEARIRYKKTGNDFTISDVREFSGYARKLSDFDAKVIRVGTIESDHLDVIESCKESNRSIVLYARGRHIQEANKICEELCGERDVKHNLSYLYYSEEELGYSNPEKGIWYFKDHEVEFMRVWLRPVRWVQATDSSWITIE</sequence>
<evidence type="ECO:0000313" key="1">
    <source>
        <dbReference type="EMBL" id="GAF89707.1"/>
    </source>
</evidence>